<dbReference type="GO" id="GO:0000781">
    <property type="term" value="C:chromosome, telomeric region"/>
    <property type="evidence" value="ECO:0007669"/>
    <property type="project" value="UniProtKB-SubCell"/>
</dbReference>
<evidence type="ECO:0000313" key="20">
    <source>
        <dbReference type="Proteomes" id="UP000079169"/>
    </source>
</evidence>
<feature type="compositionally biased region" description="Acidic residues" evidence="16">
    <location>
        <begin position="330"/>
        <end position="340"/>
    </location>
</feature>
<comment type="subcellular location">
    <subcellularLocation>
        <location evidence="2">Chromosome</location>
        <location evidence="2">Telomere</location>
    </subcellularLocation>
    <subcellularLocation>
        <location evidence="1">Nucleus</location>
    </subcellularLocation>
</comment>
<feature type="compositionally biased region" description="Basic and acidic residues" evidence="16">
    <location>
        <begin position="472"/>
        <end position="481"/>
    </location>
</feature>
<feature type="compositionally biased region" description="Basic and acidic residues" evidence="16">
    <location>
        <begin position="1174"/>
        <end position="1205"/>
    </location>
</feature>
<sequence length="2012" mass="229261">MASDKLKRGPHNLFVSYAKGEVEFRKKHFNDVQDLYKYQDEWKCTVCSTNLEKSILKGSFCKHPSLGVLVCHNCLEYYGDGLFSPDEEGEDKFCRWCAQGGELYCCSNCVCTFCKKCIHRHFKENRKVMKGLDSEDWKCFLCESKPIWFLRALCWAVYNFKNDFVNNLDESNSRKRNGKGEIKESSSRRSKDTEDEDSSEEEQVKKKLKGPKSKHYKRKTSSDEDSANSDEEVSRKQIGSKSKVEKSSHKRKNSKESEEESSSEERPLNSRMGPKSKVNGPGRSDRNTRNRKDSSSDEESKRSRIGPKSKVGKSEKSSQRRTRKSQESESEKEEEEEEEKEISSEEEKPKKSRPGPKSKVEKRETRTRNKIKSENEEEDSSEEEEKPKKSRPGARSKREKSEKSSDRRTKIKQESDNEEEEDENSSEEKEKSKKSKIGPKSKVEKTVRSSDRRARNRKQSESEEEKPDSEEEKSSYEDEKSRKSRQGPKSKVENPERKTRSRRNEDKRKDTSDEEEEPEKPVRRTKRRIVSQKEEEEESDNENEIKKHIKSEVAEDETNNRESFADKSTLEPKSPSEMAVKIFQEALDLCENLAADIQKKTDKLKKLASSDKFRSASNTHKIYSLLNKEMQKNSALFTHLSELVEDRIAGIDDMFKLDNDTIISIYEQPTLASNTETAEPQNEDVNMEEAPETSANTSRDKKTRHSSEAKDNIPDSKVDISSILSSDDEKGTSKSEGKTKSKVSKDVKGILTSDSDEPREDEKMDVDNEPENTNVGLEDILNSDDSNGGDNAENMDGNEERDGKDVDENEAAKASLLNSDSDEKETPKRRSARSSRTPSKGAKENGSKSKADEVTIKSILESDSDEAGDTKEAAQMSKSVAESDLNENEAVNLDHILTSDSDNEKPEATETPSGEGHLSEYHSARSESELDSSGGKNKKPKRRGSCKDDPSETEKEPHDSNDDDESPGKKSKKQDKDDSGSKSRRKSDSDGKKLSKAKSSSISNLSSLSSLDQKRRREQRGKSSAEESEESKVDTSSKEKKSEGSKTDISTRRKKTKEDDKTSLLEFLNEEDSSEADDLEESTELLSSLIKAKAEEAKKQNEEMVKQALLRADDESNKEESGSEIESEEEADEKKEKKGNGSKDSGSETEKKSKKKSKDSSSDSDKKSKKKKDSWRNDPLLRGKLSDTDESEGEKKFEAKMKKAQDTITLSSDEELIRKKPKREASSDDSDCFVLTKKKNPVKRRKARLRDSSDSSDVLVITSDESKDSSDSDFKKKEKKKRSRIKKMKDSDDSDSDIQELNTSQGTPGKGRKNIRHILSNEELAQKTINASKAEEERKRRIEERQALYNKLFKIPEDSHEAVTKLVLDFDEKTKTELISVHPDLVCKLKPHQVEGVRFMFNACFESAQQIKKNKAGSGCILAHCMGLGKTLQVVTLVHTLMTHQELTKVNRVMVVTPLNTVSNWVDEFDNWLKKINNGDDIETFNLIKSKKDYERSYTLNCWFEEGGVLIIGYEMFRNLINKRGLSKKVKTIVQKTLLDPGPDLVVCDEGHILKNETSAVSKAMCQIRTLRRIILTGTPLQNNLEEYHCMVQFVKPNLLGDRKEFKNRFANPINNGQYIDSTPRDVKIMKRRAHVLYKMLDGIVQRKDYNVLTPFLPPKYEYVISIKLTDLQIKLYSHYLQSHVNTGDNKPRLFADYQTLKLVWTHPYALKSASVHRQKRQEAKLSDSEGSLRDFIDDDDEEEEDGSGGSSGSATPPPRKKTRAGVKAAKESGEPVVSEEEKEEEAEAQFWWTNLVSDEDIEDITNSNKLLAFMFVLKQCEEIGDKLLVFSQSLETLSLLEYFLNRIDEASQDGTLDQNLSQFQASWTLGLDYFRLDGSSSSEDRSYWVKSFNNPTNLRARLFLISTKAGGLGINLVAANRVIIFDVSWNPSHDIQSIFRVFRFGQTKPCYIYRFLAQGTMEEKIYDRQVAKQSMSCRVVDEQQIDRHFTRSDIHELYEFKPDEKKERKNV</sequence>
<dbReference type="PANTHER" id="PTHR45797:SF3">
    <property type="entry name" value="TRANSCRIPTIONAL REGULATOR ATRX HOMOLOG"/>
    <property type="match status" value="1"/>
</dbReference>
<dbReference type="CDD" id="cd18793">
    <property type="entry name" value="SF2_C_SNF"/>
    <property type="match status" value="1"/>
</dbReference>
<evidence type="ECO:0000259" key="19">
    <source>
        <dbReference type="PROSITE" id="PS51533"/>
    </source>
</evidence>
<keyword evidence="4" id="KW-0158">Chromosome</keyword>
<feature type="compositionally biased region" description="Basic and acidic residues" evidence="16">
    <location>
        <begin position="283"/>
        <end position="302"/>
    </location>
</feature>
<feature type="compositionally biased region" description="Basic and acidic residues" evidence="16">
    <location>
        <begin position="441"/>
        <end position="461"/>
    </location>
</feature>
<dbReference type="SUPFAM" id="SSF57903">
    <property type="entry name" value="FYVE/PHD zinc finger"/>
    <property type="match status" value="1"/>
</dbReference>
<dbReference type="KEGG" id="dci:103512045"/>
<feature type="compositionally biased region" description="Basic and acidic residues" evidence="16">
    <location>
        <begin position="1012"/>
        <end position="1063"/>
    </location>
</feature>
<dbReference type="InterPro" id="IPR011011">
    <property type="entry name" value="Znf_FYVE_PHD"/>
</dbReference>
<dbReference type="InterPro" id="IPR038718">
    <property type="entry name" value="SNF2-like_sf"/>
</dbReference>
<keyword evidence="9" id="KW-0347">Helicase</keyword>
<comment type="similarity">
    <text evidence="3">Belongs to the SNF2/RAD54 helicase family.</text>
</comment>
<evidence type="ECO:0000256" key="11">
    <source>
        <dbReference type="ARBA" id="ARBA00022840"/>
    </source>
</evidence>
<dbReference type="Pfam" id="PF00176">
    <property type="entry name" value="SNF2-rel_dom"/>
    <property type="match status" value="1"/>
</dbReference>
<feature type="compositionally biased region" description="Basic and acidic residues" evidence="16">
    <location>
        <begin position="1132"/>
        <end position="1151"/>
    </location>
</feature>
<feature type="compositionally biased region" description="Basic residues" evidence="16">
    <location>
        <begin position="206"/>
        <end position="219"/>
    </location>
</feature>
<dbReference type="STRING" id="121845.A0A3Q0IYW7"/>
<feature type="domain" description="PHD-type" evidence="19">
    <location>
        <begin position="32"/>
        <end position="170"/>
    </location>
</feature>
<keyword evidence="8" id="KW-0378">Hydrolase</keyword>
<dbReference type="SMART" id="SM00487">
    <property type="entry name" value="DEXDc"/>
    <property type="match status" value="1"/>
</dbReference>
<evidence type="ECO:0000313" key="21">
    <source>
        <dbReference type="RefSeq" id="XP_026681437.1"/>
    </source>
</evidence>
<evidence type="ECO:0000256" key="2">
    <source>
        <dbReference type="ARBA" id="ARBA00004574"/>
    </source>
</evidence>
<dbReference type="PANTHER" id="PTHR45797">
    <property type="entry name" value="RAD54-LIKE"/>
    <property type="match status" value="1"/>
</dbReference>
<feature type="domain" description="Helicase C-terminal" evidence="18">
    <location>
        <begin position="1816"/>
        <end position="1994"/>
    </location>
</feature>
<feature type="compositionally biased region" description="Basic and acidic residues" evidence="16">
    <location>
        <begin position="1095"/>
        <end position="1121"/>
    </location>
</feature>
<feature type="region of interest" description="Disordered" evidence="16">
    <location>
        <begin position="1716"/>
        <end position="1784"/>
    </location>
</feature>
<feature type="compositionally biased region" description="Basic and acidic residues" evidence="16">
    <location>
        <begin position="399"/>
        <end position="415"/>
    </location>
</feature>
<dbReference type="GO" id="GO:0010468">
    <property type="term" value="P:regulation of gene expression"/>
    <property type="evidence" value="ECO:0007669"/>
    <property type="project" value="UniProtKB-ARBA"/>
</dbReference>
<dbReference type="InterPro" id="IPR044574">
    <property type="entry name" value="ARIP4-like"/>
</dbReference>
<feature type="compositionally biased region" description="Basic and acidic residues" evidence="16">
    <location>
        <begin position="841"/>
        <end position="855"/>
    </location>
</feature>
<keyword evidence="13" id="KW-0238">DNA-binding</keyword>
<proteinExistence type="inferred from homology"/>
<evidence type="ECO:0000259" key="18">
    <source>
        <dbReference type="PROSITE" id="PS51194"/>
    </source>
</evidence>
<dbReference type="InterPro" id="IPR041430">
    <property type="entry name" value="ADD_ATRX"/>
</dbReference>
<feature type="compositionally biased region" description="Basic and acidic residues" evidence="16">
    <location>
        <begin position="543"/>
        <end position="570"/>
    </location>
</feature>
<feature type="compositionally biased region" description="Basic residues" evidence="16">
    <location>
        <begin position="1236"/>
        <end position="1248"/>
    </location>
</feature>
<feature type="compositionally biased region" description="Acidic residues" evidence="16">
    <location>
        <begin position="1068"/>
        <end position="1083"/>
    </location>
</feature>
<evidence type="ECO:0000259" key="17">
    <source>
        <dbReference type="PROSITE" id="PS51192"/>
    </source>
</evidence>
<feature type="compositionally biased region" description="Basic and acidic residues" evidence="16">
    <location>
        <begin position="312"/>
        <end position="329"/>
    </location>
</feature>
<dbReference type="CDD" id="cd11726">
    <property type="entry name" value="ADDz_ATRX"/>
    <property type="match status" value="1"/>
</dbReference>
<dbReference type="Proteomes" id="UP000079169">
    <property type="component" value="Unplaced"/>
</dbReference>
<evidence type="ECO:0000256" key="15">
    <source>
        <dbReference type="ARBA" id="ARBA00031106"/>
    </source>
</evidence>
<keyword evidence="7" id="KW-0863">Zinc-finger</keyword>
<dbReference type="Gene3D" id="3.40.50.10810">
    <property type="entry name" value="Tandem AAA-ATPase domain"/>
    <property type="match status" value="1"/>
</dbReference>
<feature type="compositionally biased region" description="Acidic residues" evidence="16">
    <location>
        <begin position="1737"/>
        <end position="1747"/>
    </location>
</feature>
<feature type="compositionally biased region" description="Basic and acidic residues" evidence="16">
    <location>
        <begin position="358"/>
        <end position="374"/>
    </location>
</feature>
<evidence type="ECO:0000256" key="1">
    <source>
        <dbReference type="ARBA" id="ARBA00004123"/>
    </source>
</evidence>
<feature type="compositionally biased region" description="Acidic residues" evidence="16">
    <location>
        <begin position="462"/>
        <end position="471"/>
    </location>
</feature>
<dbReference type="GO" id="GO:0004386">
    <property type="term" value="F:helicase activity"/>
    <property type="evidence" value="ECO:0007669"/>
    <property type="project" value="UniProtKB-KW"/>
</dbReference>
<feature type="compositionally biased region" description="Low complexity" evidence="16">
    <location>
        <begin position="997"/>
        <end position="1011"/>
    </location>
</feature>
<keyword evidence="6" id="KW-0547">Nucleotide-binding</keyword>
<feature type="compositionally biased region" description="Acidic residues" evidence="16">
    <location>
        <begin position="416"/>
        <end position="425"/>
    </location>
</feature>
<feature type="compositionally biased region" description="Basic and acidic residues" evidence="16">
    <location>
        <begin position="1215"/>
        <end position="1226"/>
    </location>
</feature>
<evidence type="ECO:0000256" key="7">
    <source>
        <dbReference type="ARBA" id="ARBA00022771"/>
    </source>
</evidence>
<evidence type="ECO:0000256" key="10">
    <source>
        <dbReference type="ARBA" id="ARBA00022833"/>
    </source>
</evidence>
<dbReference type="InterPro" id="IPR025766">
    <property type="entry name" value="ADD"/>
</dbReference>
<feature type="compositionally biased region" description="Basic and acidic residues" evidence="16">
    <location>
        <begin position="974"/>
        <end position="993"/>
    </location>
</feature>
<dbReference type="InterPro" id="IPR000330">
    <property type="entry name" value="SNF2_N"/>
</dbReference>
<dbReference type="Gene3D" id="3.40.50.300">
    <property type="entry name" value="P-loop containing nucleotide triphosphate hydrolases"/>
    <property type="match status" value="1"/>
</dbReference>
<dbReference type="GO" id="GO:0008270">
    <property type="term" value="F:zinc ion binding"/>
    <property type="evidence" value="ECO:0007669"/>
    <property type="project" value="UniProtKB-KW"/>
</dbReference>
<dbReference type="SUPFAM" id="SSF52540">
    <property type="entry name" value="P-loop containing nucleoside triphosphate hydrolases"/>
    <property type="match status" value="2"/>
</dbReference>
<feature type="compositionally biased region" description="Basic and acidic residues" evidence="16">
    <location>
        <begin position="917"/>
        <end position="928"/>
    </location>
</feature>
<feature type="compositionally biased region" description="Basic residues" evidence="16">
    <location>
        <begin position="1277"/>
        <end position="1287"/>
    </location>
</feature>
<evidence type="ECO:0000256" key="3">
    <source>
        <dbReference type="ARBA" id="ARBA00007025"/>
    </source>
</evidence>
<evidence type="ECO:0000256" key="14">
    <source>
        <dbReference type="ARBA" id="ARBA00023242"/>
    </source>
</evidence>
<dbReference type="SMART" id="SM00490">
    <property type="entry name" value="HELICc"/>
    <property type="match status" value="1"/>
</dbReference>
<feature type="domain" description="Helicase ATP-binding" evidence="17">
    <location>
        <begin position="1411"/>
        <end position="1598"/>
    </location>
</feature>
<dbReference type="GeneID" id="103512045"/>
<dbReference type="PROSITE" id="PS51194">
    <property type="entry name" value="HELICASE_CTER"/>
    <property type="match status" value="1"/>
</dbReference>
<evidence type="ECO:0000256" key="16">
    <source>
        <dbReference type="SAM" id="MobiDB-lite"/>
    </source>
</evidence>
<keyword evidence="11" id="KW-0067">ATP-binding</keyword>
<dbReference type="RefSeq" id="XP_026681437.1">
    <property type="nucleotide sequence ID" value="XM_026825636.1"/>
</dbReference>
<feature type="compositionally biased region" description="Basic and acidic residues" evidence="16">
    <location>
        <begin position="705"/>
        <end position="718"/>
    </location>
</feature>
<feature type="compositionally biased region" description="Basic and acidic residues" evidence="16">
    <location>
        <begin position="727"/>
        <end position="748"/>
    </location>
</feature>
<reference evidence="21" key="1">
    <citation type="submission" date="2025-08" db="UniProtKB">
        <authorList>
            <consortium name="RefSeq"/>
        </authorList>
    </citation>
    <scope>IDENTIFICATION</scope>
</reference>
<evidence type="ECO:0000256" key="4">
    <source>
        <dbReference type="ARBA" id="ARBA00022454"/>
    </source>
</evidence>
<organism evidence="20 21">
    <name type="scientific">Diaphorina citri</name>
    <name type="common">Asian citrus psyllid</name>
    <dbReference type="NCBI Taxonomy" id="121845"/>
    <lineage>
        <taxon>Eukaryota</taxon>
        <taxon>Metazoa</taxon>
        <taxon>Ecdysozoa</taxon>
        <taxon>Arthropoda</taxon>
        <taxon>Hexapoda</taxon>
        <taxon>Insecta</taxon>
        <taxon>Pterygota</taxon>
        <taxon>Neoptera</taxon>
        <taxon>Paraneoptera</taxon>
        <taxon>Hemiptera</taxon>
        <taxon>Sternorrhyncha</taxon>
        <taxon>Psylloidea</taxon>
        <taxon>Psyllidae</taxon>
        <taxon>Diaphorininae</taxon>
        <taxon>Diaphorina</taxon>
    </lineage>
</organism>
<feature type="compositionally biased region" description="Acidic residues" evidence="16">
    <location>
        <begin position="375"/>
        <end position="384"/>
    </location>
</feature>
<keyword evidence="14" id="KW-0539">Nucleus</keyword>
<feature type="region of interest" description="Disordered" evidence="16">
    <location>
        <begin position="1095"/>
        <end position="1313"/>
    </location>
</feature>
<name>A0A3Q0IYW7_DIACI</name>
<feature type="compositionally biased region" description="Basic residues" evidence="16">
    <location>
        <begin position="388"/>
        <end position="398"/>
    </location>
</feature>
<accession>A0A3Q0IYW7</accession>
<feature type="compositionally biased region" description="Basic and acidic residues" evidence="16">
    <location>
        <begin position="945"/>
        <end position="960"/>
    </location>
</feature>
<feature type="region of interest" description="Disordered" evidence="16">
    <location>
        <begin position="672"/>
        <end position="1083"/>
    </location>
</feature>
<dbReference type="InterPro" id="IPR049730">
    <property type="entry name" value="SNF2/RAD54-like_C"/>
</dbReference>
<feature type="compositionally biased region" description="Basic and acidic residues" evidence="16">
    <location>
        <begin position="1721"/>
        <end position="1736"/>
    </location>
</feature>
<keyword evidence="5" id="KW-0479">Metal-binding</keyword>
<evidence type="ECO:0000256" key="13">
    <source>
        <dbReference type="ARBA" id="ARBA00023125"/>
    </source>
</evidence>
<gene>
    <name evidence="21" type="primary">LOC103512045</name>
</gene>
<dbReference type="InterPro" id="IPR001650">
    <property type="entry name" value="Helicase_C-like"/>
</dbReference>
<evidence type="ECO:0000256" key="8">
    <source>
        <dbReference type="ARBA" id="ARBA00022801"/>
    </source>
</evidence>
<dbReference type="Pfam" id="PF00271">
    <property type="entry name" value="Helicase_C"/>
    <property type="match status" value="1"/>
</dbReference>
<feature type="compositionally biased region" description="Basic and acidic residues" evidence="16">
    <location>
        <begin position="490"/>
        <end position="511"/>
    </location>
</feature>
<protein>
    <recommendedName>
        <fullName evidence="15">ATP-dependent helicase ATRX</fullName>
    </recommendedName>
</protein>
<keyword evidence="12" id="KW-0779">Telomere</keyword>
<dbReference type="GO" id="GO:0005524">
    <property type="term" value="F:ATP binding"/>
    <property type="evidence" value="ECO:0007669"/>
    <property type="project" value="UniProtKB-KW"/>
</dbReference>
<dbReference type="InterPro" id="IPR014001">
    <property type="entry name" value="Helicase_ATP-bd"/>
</dbReference>
<feature type="compositionally biased region" description="Basic and acidic residues" evidence="16">
    <location>
        <begin position="178"/>
        <end position="192"/>
    </location>
</feature>
<keyword evidence="20" id="KW-1185">Reference proteome</keyword>
<dbReference type="GO" id="GO:0005634">
    <property type="term" value="C:nucleus"/>
    <property type="evidence" value="ECO:0007669"/>
    <property type="project" value="UniProtKB-SubCell"/>
</dbReference>
<feature type="compositionally biased region" description="Acidic residues" evidence="16">
    <location>
        <begin position="1122"/>
        <end position="1131"/>
    </location>
</feature>
<evidence type="ECO:0000256" key="5">
    <source>
        <dbReference type="ARBA" id="ARBA00022723"/>
    </source>
</evidence>
<feature type="compositionally biased region" description="Basic and acidic residues" evidence="16">
    <location>
        <begin position="1264"/>
        <end position="1276"/>
    </location>
</feature>
<dbReference type="Pfam" id="PF17981">
    <property type="entry name" value="ADD_ATRX"/>
    <property type="match status" value="1"/>
</dbReference>
<keyword evidence="10" id="KW-0862">Zinc</keyword>
<feature type="region of interest" description="Disordered" evidence="16">
    <location>
        <begin position="171"/>
        <end position="574"/>
    </location>
</feature>
<feature type="compositionally biased region" description="Acidic residues" evidence="16">
    <location>
        <begin position="681"/>
        <end position="691"/>
    </location>
</feature>
<dbReference type="GO" id="GO:0016887">
    <property type="term" value="F:ATP hydrolysis activity"/>
    <property type="evidence" value="ECO:0007669"/>
    <property type="project" value="InterPro"/>
</dbReference>
<dbReference type="InterPro" id="IPR027417">
    <property type="entry name" value="P-loop_NTPase"/>
</dbReference>
<dbReference type="PROSITE" id="PS51192">
    <property type="entry name" value="HELICASE_ATP_BIND_1"/>
    <property type="match status" value="1"/>
</dbReference>
<evidence type="ECO:0000256" key="12">
    <source>
        <dbReference type="ARBA" id="ARBA00022895"/>
    </source>
</evidence>
<dbReference type="PROSITE" id="PS51533">
    <property type="entry name" value="ADD"/>
    <property type="match status" value="1"/>
</dbReference>
<evidence type="ECO:0000256" key="9">
    <source>
        <dbReference type="ARBA" id="ARBA00022806"/>
    </source>
</evidence>
<dbReference type="GO" id="GO:0003677">
    <property type="term" value="F:DNA binding"/>
    <property type="evidence" value="ECO:0007669"/>
    <property type="project" value="UniProtKB-KW"/>
</dbReference>
<evidence type="ECO:0000256" key="6">
    <source>
        <dbReference type="ARBA" id="ARBA00022741"/>
    </source>
</evidence>
<dbReference type="PaxDb" id="121845-A0A3Q0IYW7"/>